<evidence type="ECO:0000313" key="5">
    <source>
        <dbReference type="Proteomes" id="UP000233551"/>
    </source>
</evidence>
<dbReference type="AlphaFoldDB" id="A0A218VUT6"/>
<dbReference type="EMBL" id="PGOL01000343">
    <property type="protein sequence ID" value="PKI72035.1"/>
    <property type="molecule type" value="Genomic_DNA"/>
</dbReference>
<gene>
    <name evidence="2" type="ORF">CDL15_Pgr012019</name>
    <name evidence="3" type="ORF">CRG98_007581</name>
</gene>
<keyword evidence="5" id="KW-1185">Reference proteome</keyword>
<accession>A0A218VUT6</accession>
<reference evidence="4" key="1">
    <citation type="journal article" date="2017" name="Plant J.">
        <title>The pomegranate (Punica granatum L.) genome and the genomics of punicalagin biosynthesis.</title>
        <authorList>
            <person name="Qin G."/>
            <person name="Xu C."/>
            <person name="Ming R."/>
            <person name="Tang H."/>
            <person name="Guyot R."/>
            <person name="Kramer E.M."/>
            <person name="Hu Y."/>
            <person name="Yi X."/>
            <person name="Qi Y."/>
            <person name="Xu X."/>
            <person name="Gao Z."/>
            <person name="Pan H."/>
            <person name="Jian J."/>
            <person name="Tian Y."/>
            <person name="Yue Z."/>
            <person name="Xu Y."/>
        </authorList>
    </citation>
    <scope>NUCLEOTIDE SEQUENCE [LARGE SCALE GENOMIC DNA]</scope>
    <source>
        <strain evidence="4">cv. Dabenzi</strain>
    </source>
</reference>
<evidence type="ECO:0000313" key="4">
    <source>
        <dbReference type="Proteomes" id="UP000197138"/>
    </source>
</evidence>
<comment type="caution">
    <text evidence="2">The sequence shown here is derived from an EMBL/GenBank/DDBJ whole genome shotgun (WGS) entry which is preliminary data.</text>
</comment>
<feature type="compositionally biased region" description="Polar residues" evidence="1">
    <location>
        <begin position="98"/>
        <end position="108"/>
    </location>
</feature>
<feature type="region of interest" description="Disordered" evidence="1">
    <location>
        <begin position="1"/>
        <end position="108"/>
    </location>
</feature>
<proteinExistence type="predicted"/>
<sequence>MEAPRWRPPPLVRSAEAPEAFGDLVNGGGRREESPQTRYPPLSILLPSKKKSKGGDPAWESRRPPPPKRLQGVPMRAPFTFCSSPLKRRRREGGASSPWGSTPATSPT</sequence>
<reference evidence="2" key="2">
    <citation type="submission" date="2017-06" db="EMBL/GenBank/DDBJ databases">
        <title>The pomegranate genome and the genomics of punicalagin biosynthesis.</title>
        <authorList>
            <person name="Xu C."/>
        </authorList>
    </citation>
    <scope>NUCLEOTIDE SEQUENCE [LARGE SCALE GENOMIC DNA]</scope>
    <source>
        <tissue evidence="2">Fresh leaf</tissue>
    </source>
</reference>
<reference evidence="3 5" key="3">
    <citation type="submission" date="2017-11" db="EMBL/GenBank/DDBJ databases">
        <title>De-novo sequencing of pomegranate (Punica granatum L.) genome.</title>
        <authorList>
            <person name="Akparov Z."/>
            <person name="Amiraslanov A."/>
            <person name="Hajiyeva S."/>
            <person name="Abbasov M."/>
            <person name="Kaur K."/>
            <person name="Hamwieh A."/>
            <person name="Solovyev V."/>
            <person name="Salamov A."/>
            <person name="Braich B."/>
            <person name="Kosarev P."/>
            <person name="Mahmoud A."/>
            <person name="Hajiyev E."/>
            <person name="Babayeva S."/>
            <person name="Izzatullayeva V."/>
            <person name="Mammadov A."/>
            <person name="Mammadov A."/>
            <person name="Sharifova S."/>
            <person name="Ojaghi J."/>
            <person name="Eynullazada K."/>
            <person name="Bayramov B."/>
            <person name="Abdulazimova A."/>
            <person name="Shahmuradov I."/>
        </authorList>
    </citation>
    <scope>NUCLEOTIDE SEQUENCE [LARGE SCALE GENOMIC DNA]</scope>
    <source>
        <strain evidence="3">AG2017</strain>
        <strain evidence="5">cv. AG2017</strain>
        <tissue evidence="3">Leaf</tissue>
    </source>
</reference>
<organism evidence="2 4">
    <name type="scientific">Punica granatum</name>
    <name type="common">Pomegranate</name>
    <dbReference type="NCBI Taxonomy" id="22663"/>
    <lineage>
        <taxon>Eukaryota</taxon>
        <taxon>Viridiplantae</taxon>
        <taxon>Streptophyta</taxon>
        <taxon>Embryophyta</taxon>
        <taxon>Tracheophyta</taxon>
        <taxon>Spermatophyta</taxon>
        <taxon>Magnoliopsida</taxon>
        <taxon>eudicotyledons</taxon>
        <taxon>Gunneridae</taxon>
        <taxon>Pentapetalae</taxon>
        <taxon>rosids</taxon>
        <taxon>malvids</taxon>
        <taxon>Myrtales</taxon>
        <taxon>Lythraceae</taxon>
        <taxon>Punica</taxon>
    </lineage>
</organism>
<name>A0A218VUT6_PUNGR</name>
<dbReference type="Proteomes" id="UP000197138">
    <property type="component" value="Unassembled WGS sequence"/>
</dbReference>
<evidence type="ECO:0000313" key="3">
    <source>
        <dbReference type="EMBL" id="PKI72035.1"/>
    </source>
</evidence>
<dbReference type="EMBL" id="MTKT01005822">
    <property type="protein sequence ID" value="OWM63978.1"/>
    <property type="molecule type" value="Genomic_DNA"/>
</dbReference>
<dbReference type="Proteomes" id="UP000233551">
    <property type="component" value="Unassembled WGS sequence"/>
</dbReference>
<feature type="compositionally biased region" description="Pro residues" evidence="1">
    <location>
        <begin position="1"/>
        <end position="11"/>
    </location>
</feature>
<evidence type="ECO:0000256" key="1">
    <source>
        <dbReference type="SAM" id="MobiDB-lite"/>
    </source>
</evidence>
<evidence type="ECO:0000313" key="2">
    <source>
        <dbReference type="EMBL" id="OWM63978.1"/>
    </source>
</evidence>
<protein>
    <submittedName>
        <fullName evidence="2">Uncharacterized protein</fullName>
    </submittedName>
</protein>